<comment type="caution">
    <text evidence="3">The sequence shown here is derived from an EMBL/GenBank/DDBJ whole genome shotgun (WGS) entry which is preliminary data.</text>
</comment>
<evidence type="ECO:0000256" key="1">
    <source>
        <dbReference type="SAM" id="SignalP"/>
    </source>
</evidence>
<dbReference type="Pfam" id="PF12836">
    <property type="entry name" value="HHH_3"/>
    <property type="match status" value="1"/>
</dbReference>
<dbReference type="InterPro" id="IPR004509">
    <property type="entry name" value="Competence_ComEA_HhH"/>
</dbReference>
<proteinExistence type="predicted"/>
<accession>A0ABT2FGS9</accession>
<dbReference type="InterPro" id="IPR010994">
    <property type="entry name" value="RuvA_2-like"/>
</dbReference>
<protein>
    <submittedName>
        <fullName evidence="3">Helix-hairpin-helix domain-containing protein</fullName>
    </submittedName>
</protein>
<evidence type="ECO:0000259" key="2">
    <source>
        <dbReference type="SMART" id="SM00278"/>
    </source>
</evidence>
<keyword evidence="1" id="KW-0732">Signal</keyword>
<feature type="domain" description="Helix-hairpin-helix DNA-binding motif class 1" evidence="2">
    <location>
        <begin position="79"/>
        <end position="98"/>
    </location>
</feature>
<name>A0ABT2FGS9_9GAMM</name>
<evidence type="ECO:0000313" key="4">
    <source>
        <dbReference type="Proteomes" id="UP001201549"/>
    </source>
</evidence>
<sequence length="101" mass="10911">MISSMLKSGLITAALLLLPFATNTYAKDEMPQASVQQLQKVNINTASADELQLLKGIGEAKAKAIVDYRNSNGKFESIEQLKQVKGIGDKIIKSNSDSLTL</sequence>
<dbReference type="PANTHER" id="PTHR21180">
    <property type="entry name" value="ENDONUCLEASE/EXONUCLEASE/PHOSPHATASE FAMILY DOMAIN-CONTAINING PROTEIN 1"/>
    <property type="match status" value="1"/>
</dbReference>
<dbReference type="RefSeq" id="WP_238894928.1">
    <property type="nucleotide sequence ID" value="NZ_JAKOGG010000002.1"/>
</dbReference>
<reference evidence="4" key="2">
    <citation type="submission" date="2023-07" db="EMBL/GenBank/DDBJ databases">
        <title>Shewanella mangrovi sp. nov., an acetaldehyde- degrading bacterium isolated from mangrove sediment.</title>
        <authorList>
            <person name="Liu Y."/>
        </authorList>
    </citation>
    <scope>NUCLEOTIDE SEQUENCE [LARGE SCALE GENOMIC DNA]</scope>
    <source>
        <strain evidence="4">C32</strain>
    </source>
</reference>
<dbReference type="InterPro" id="IPR051675">
    <property type="entry name" value="Endo/Exo/Phosphatase_dom_1"/>
</dbReference>
<dbReference type="PANTHER" id="PTHR21180:SF32">
    <property type="entry name" value="ENDONUCLEASE_EXONUCLEASE_PHOSPHATASE FAMILY DOMAIN-CONTAINING PROTEIN 1"/>
    <property type="match status" value="1"/>
</dbReference>
<feature type="chain" id="PRO_5045759889" evidence="1">
    <location>
        <begin position="27"/>
        <end position="101"/>
    </location>
</feature>
<dbReference type="Proteomes" id="UP001201549">
    <property type="component" value="Unassembled WGS sequence"/>
</dbReference>
<dbReference type="Gene3D" id="1.10.150.280">
    <property type="entry name" value="AF1531-like domain"/>
    <property type="match status" value="1"/>
</dbReference>
<gene>
    <name evidence="3" type="ORF">L9G74_03685</name>
</gene>
<reference evidence="3 4" key="1">
    <citation type="submission" date="2022-02" db="EMBL/GenBank/DDBJ databases">
        <authorList>
            <person name="Zhuang L."/>
        </authorList>
    </citation>
    <scope>NUCLEOTIDE SEQUENCE [LARGE SCALE GENOMIC DNA]</scope>
    <source>
        <strain evidence="3 4">C32</strain>
    </source>
</reference>
<feature type="domain" description="Helix-hairpin-helix DNA-binding motif class 1" evidence="2">
    <location>
        <begin position="49"/>
        <end position="68"/>
    </location>
</feature>
<dbReference type="SUPFAM" id="SSF47781">
    <property type="entry name" value="RuvA domain 2-like"/>
    <property type="match status" value="1"/>
</dbReference>
<keyword evidence="4" id="KW-1185">Reference proteome</keyword>
<evidence type="ECO:0000313" key="3">
    <source>
        <dbReference type="EMBL" id="MCS4555528.1"/>
    </source>
</evidence>
<dbReference type="EMBL" id="JAKOGG010000002">
    <property type="protein sequence ID" value="MCS4555528.1"/>
    <property type="molecule type" value="Genomic_DNA"/>
</dbReference>
<dbReference type="SMART" id="SM00278">
    <property type="entry name" value="HhH1"/>
    <property type="match status" value="2"/>
</dbReference>
<organism evidence="3 4">
    <name type="scientific">Shewanella electrica</name>
    <dbReference type="NCBI Taxonomy" id="515560"/>
    <lineage>
        <taxon>Bacteria</taxon>
        <taxon>Pseudomonadati</taxon>
        <taxon>Pseudomonadota</taxon>
        <taxon>Gammaproteobacteria</taxon>
        <taxon>Alteromonadales</taxon>
        <taxon>Shewanellaceae</taxon>
        <taxon>Shewanella</taxon>
    </lineage>
</organism>
<dbReference type="NCBIfam" id="TIGR00426">
    <property type="entry name" value="competence protein ComEA helix-hairpin-helix repeat region"/>
    <property type="match status" value="1"/>
</dbReference>
<feature type="signal peptide" evidence="1">
    <location>
        <begin position="1"/>
        <end position="26"/>
    </location>
</feature>
<dbReference type="InterPro" id="IPR003583">
    <property type="entry name" value="Hlx-hairpin-Hlx_DNA-bd_motif"/>
</dbReference>